<evidence type="ECO:0000256" key="1">
    <source>
        <dbReference type="ARBA" id="ARBA00005622"/>
    </source>
</evidence>
<dbReference type="InterPro" id="IPR000801">
    <property type="entry name" value="Esterase-like"/>
</dbReference>
<evidence type="ECO:0000313" key="7">
    <source>
        <dbReference type="Proteomes" id="UP001566331"/>
    </source>
</evidence>
<comment type="similarity">
    <text evidence="1">Belongs to the esterase D family.</text>
</comment>
<dbReference type="SUPFAM" id="SSF48452">
    <property type="entry name" value="TPR-like"/>
    <property type="match status" value="1"/>
</dbReference>
<dbReference type="InterPro" id="IPR013105">
    <property type="entry name" value="TPR_2"/>
</dbReference>
<dbReference type="GO" id="GO:0016787">
    <property type="term" value="F:hydrolase activity"/>
    <property type="evidence" value="ECO:0007669"/>
    <property type="project" value="UniProtKB-KW"/>
</dbReference>
<protein>
    <submittedName>
        <fullName evidence="6">Alpha/beta hydrolase-fold protein</fullName>
    </submittedName>
</protein>
<dbReference type="Gene3D" id="1.25.40.10">
    <property type="entry name" value="Tetratricopeptide repeat domain"/>
    <property type="match status" value="1"/>
</dbReference>
<dbReference type="SMART" id="SM00028">
    <property type="entry name" value="TPR"/>
    <property type="match status" value="1"/>
</dbReference>
<evidence type="ECO:0000256" key="5">
    <source>
        <dbReference type="PROSITE-ProRule" id="PRU00339"/>
    </source>
</evidence>
<evidence type="ECO:0000256" key="3">
    <source>
        <dbReference type="ARBA" id="ARBA00022801"/>
    </source>
</evidence>
<dbReference type="Pfam" id="PF00756">
    <property type="entry name" value="Esterase"/>
    <property type="match status" value="1"/>
</dbReference>
<evidence type="ECO:0000313" key="6">
    <source>
        <dbReference type="EMBL" id="MEZ0473823.1"/>
    </source>
</evidence>
<dbReference type="PANTHER" id="PTHR40841">
    <property type="entry name" value="SIDEROPHORE TRIACETYLFUSARININE C ESTERASE"/>
    <property type="match status" value="1"/>
</dbReference>
<comment type="caution">
    <text evidence="6">The sequence shown here is derived from an EMBL/GenBank/DDBJ whole genome shotgun (WGS) entry which is preliminary data.</text>
</comment>
<dbReference type="Proteomes" id="UP001566331">
    <property type="component" value="Unassembled WGS sequence"/>
</dbReference>
<sequence>MMVLPYGDKARLDVKRPRWAKIGRPSQSVALRAGDHSTAPSIKEVLMRYGCLFCVALLWVFGSSAAHAESGEPSPYIVADVFVIHSNVLDEDRRIFIYNPDHVGGNVLPAYPVLYLLEENDMPMVAGTVKYLSSYNEQLPAMLVVGIDGGGQRIRDLTPTHSLYDNHGNLDADPDSWLRPSGGAEKFLRFVKEEVMPFVERKYRTAPFKIIAGHSVGGLATIHALTAHPDMFNAYLAVSPSLWWDKGAYLRSAAQHLPTSGPDKEFLFIADSPETGHFSMYMKSFLDALEAKTSPSFQWAHMFYSNETHGSVAAKAYYDGLRFLYPQWNVPEENRSAASIRSHYAALSDRLGYDVQPPFGLVSGWAGSFLRQGMIDDAIETSRINVSNFPTNARAHSDLGDAYLRKGDRAVAIASYAKAVELAPDNESMKAKLAAAVK</sequence>
<dbReference type="InterPro" id="IPR052558">
    <property type="entry name" value="Siderophore_Hydrolase_D"/>
</dbReference>
<dbReference type="SUPFAM" id="SSF53474">
    <property type="entry name" value="alpha/beta-Hydrolases"/>
    <property type="match status" value="1"/>
</dbReference>
<name>A0ABV4HNP1_9GAMM</name>
<dbReference type="RefSeq" id="WP_370562541.1">
    <property type="nucleotide sequence ID" value="NZ_JBFWIB010000002.1"/>
</dbReference>
<keyword evidence="2" id="KW-0677">Repeat</keyword>
<reference evidence="6 7" key="1">
    <citation type="submission" date="2024-07" db="EMBL/GenBank/DDBJ databases">
        <title>Luteimonas salilacus sp. nov., isolated from the shore soil of Salt Lake in Tibet of China.</title>
        <authorList>
            <person name="Zhang X."/>
            <person name="Li A."/>
        </authorList>
    </citation>
    <scope>NUCLEOTIDE SEQUENCE [LARGE SCALE GENOMIC DNA]</scope>
    <source>
        <strain evidence="6 7">B3-2-R+30</strain>
    </source>
</reference>
<dbReference type="PROSITE" id="PS50293">
    <property type="entry name" value="TPR_REGION"/>
    <property type="match status" value="1"/>
</dbReference>
<dbReference type="InterPro" id="IPR029058">
    <property type="entry name" value="AB_hydrolase_fold"/>
</dbReference>
<dbReference type="InterPro" id="IPR011990">
    <property type="entry name" value="TPR-like_helical_dom_sf"/>
</dbReference>
<dbReference type="PROSITE" id="PS50005">
    <property type="entry name" value="TPR"/>
    <property type="match status" value="1"/>
</dbReference>
<proteinExistence type="inferred from homology"/>
<feature type="repeat" description="TPR" evidence="5">
    <location>
        <begin position="393"/>
        <end position="426"/>
    </location>
</feature>
<keyword evidence="4 5" id="KW-0802">TPR repeat</keyword>
<dbReference type="Gene3D" id="3.40.50.1820">
    <property type="entry name" value="alpha/beta hydrolase"/>
    <property type="match status" value="1"/>
</dbReference>
<organism evidence="6 7">
    <name type="scientific">Luteimonas salinilitoris</name>
    <dbReference type="NCBI Taxonomy" id="3237697"/>
    <lineage>
        <taxon>Bacteria</taxon>
        <taxon>Pseudomonadati</taxon>
        <taxon>Pseudomonadota</taxon>
        <taxon>Gammaproteobacteria</taxon>
        <taxon>Lysobacterales</taxon>
        <taxon>Lysobacteraceae</taxon>
        <taxon>Luteimonas</taxon>
    </lineage>
</organism>
<keyword evidence="3 6" id="KW-0378">Hydrolase</keyword>
<gene>
    <name evidence="6" type="ORF">AB6713_04215</name>
</gene>
<evidence type="ECO:0000256" key="2">
    <source>
        <dbReference type="ARBA" id="ARBA00022737"/>
    </source>
</evidence>
<accession>A0ABV4HNP1</accession>
<dbReference type="InterPro" id="IPR019734">
    <property type="entry name" value="TPR_rpt"/>
</dbReference>
<dbReference type="EMBL" id="JBFWIC010000004">
    <property type="protein sequence ID" value="MEZ0473823.1"/>
    <property type="molecule type" value="Genomic_DNA"/>
</dbReference>
<dbReference type="Pfam" id="PF07719">
    <property type="entry name" value="TPR_2"/>
    <property type="match status" value="1"/>
</dbReference>
<keyword evidence="7" id="KW-1185">Reference proteome</keyword>
<dbReference type="PANTHER" id="PTHR40841:SF2">
    <property type="entry name" value="SIDEROPHORE-DEGRADING ESTERASE (EUROFUNG)"/>
    <property type="match status" value="1"/>
</dbReference>
<evidence type="ECO:0000256" key="4">
    <source>
        <dbReference type="ARBA" id="ARBA00022803"/>
    </source>
</evidence>